<accession>A0A382CVW9</accession>
<name>A0A382CVW9_9ZZZZ</name>
<dbReference type="PANTHER" id="PTHR11560">
    <property type="entry name" value="39S RIBOSOMAL PROTEIN L10, MITOCHONDRIAL"/>
    <property type="match status" value="1"/>
</dbReference>
<dbReference type="InterPro" id="IPR001790">
    <property type="entry name" value="Ribosomal_uL10"/>
</dbReference>
<dbReference type="GO" id="GO:0005840">
    <property type="term" value="C:ribosome"/>
    <property type="evidence" value="ECO:0007669"/>
    <property type="project" value="UniProtKB-KW"/>
</dbReference>
<dbReference type="Gene3D" id="3.30.70.1730">
    <property type="match status" value="1"/>
</dbReference>
<evidence type="ECO:0000256" key="1">
    <source>
        <dbReference type="ARBA" id="ARBA00008889"/>
    </source>
</evidence>
<keyword evidence="2" id="KW-0689">Ribosomal protein</keyword>
<evidence type="ECO:0000256" key="2">
    <source>
        <dbReference type="ARBA" id="ARBA00022980"/>
    </source>
</evidence>
<dbReference type="GO" id="GO:1990904">
    <property type="term" value="C:ribonucleoprotein complex"/>
    <property type="evidence" value="ECO:0007669"/>
    <property type="project" value="UniProtKB-KW"/>
</dbReference>
<proteinExistence type="inferred from homology"/>
<dbReference type="InterPro" id="IPR043141">
    <property type="entry name" value="Ribosomal_uL10-like_sf"/>
</dbReference>
<dbReference type="HAMAP" id="MF_00362">
    <property type="entry name" value="Ribosomal_uL10"/>
    <property type="match status" value="1"/>
</dbReference>
<evidence type="ECO:0008006" key="5">
    <source>
        <dbReference type="Google" id="ProtNLM"/>
    </source>
</evidence>
<sequence>MRAEKQFLTDEYIEWINASPFFIVTEYTGVSVAHFEALRTQLRAAGAEIHVVKNSVFRAAAKEAGVVDLNGSLAGQVAVVFGESDISAAAKAVKEAKKPRICFGYMGEERLEEEAVLRLADLPSLDVLRGQLLGVIQAPATQLARVISTPASMLARALQAKIEKDN</sequence>
<dbReference type="InterPro" id="IPR047865">
    <property type="entry name" value="Ribosomal_uL10_bac_type"/>
</dbReference>
<organism evidence="4">
    <name type="scientific">marine metagenome</name>
    <dbReference type="NCBI Taxonomy" id="408172"/>
    <lineage>
        <taxon>unclassified sequences</taxon>
        <taxon>metagenomes</taxon>
        <taxon>ecological metagenomes</taxon>
    </lineage>
</organism>
<gene>
    <name evidence="4" type="ORF">METZ01_LOCUS183142</name>
</gene>
<keyword evidence="3" id="KW-0687">Ribonucleoprotein</keyword>
<reference evidence="4" key="1">
    <citation type="submission" date="2018-05" db="EMBL/GenBank/DDBJ databases">
        <authorList>
            <person name="Lanie J.A."/>
            <person name="Ng W.-L."/>
            <person name="Kazmierczak K.M."/>
            <person name="Andrzejewski T.M."/>
            <person name="Davidsen T.M."/>
            <person name="Wayne K.J."/>
            <person name="Tettelin H."/>
            <person name="Glass J.I."/>
            <person name="Rusch D."/>
            <person name="Podicherti R."/>
            <person name="Tsui H.-C.T."/>
            <person name="Winkler M.E."/>
        </authorList>
    </citation>
    <scope>NUCLEOTIDE SEQUENCE</scope>
</reference>
<dbReference type="Gene3D" id="6.10.250.290">
    <property type="match status" value="1"/>
</dbReference>
<dbReference type="SUPFAM" id="SSF160369">
    <property type="entry name" value="Ribosomal protein L10-like"/>
    <property type="match status" value="1"/>
</dbReference>
<evidence type="ECO:0000313" key="4">
    <source>
        <dbReference type="EMBL" id="SVB30288.1"/>
    </source>
</evidence>
<evidence type="ECO:0000256" key="3">
    <source>
        <dbReference type="ARBA" id="ARBA00023274"/>
    </source>
</evidence>
<protein>
    <recommendedName>
        <fullName evidence="5">50S ribosomal protein L10</fullName>
    </recommendedName>
</protein>
<comment type="similarity">
    <text evidence="1">Belongs to the universal ribosomal protein uL10 family.</text>
</comment>
<dbReference type="Pfam" id="PF00466">
    <property type="entry name" value="Ribosomal_L10"/>
    <property type="match status" value="1"/>
</dbReference>
<dbReference type="AlphaFoldDB" id="A0A382CVW9"/>
<dbReference type="EMBL" id="UINC01036393">
    <property type="protein sequence ID" value="SVB30288.1"/>
    <property type="molecule type" value="Genomic_DNA"/>
</dbReference>
<dbReference type="NCBIfam" id="NF000955">
    <property type="entry name" value="PRK00099.1-1"/>
    <property type="match status" value="1"/>
</dbReference>
<dbReference type="InterPro" id="IPR022973">
    <property type="entry name" value="Ribosomal_uL10_bac"/>
</dbReference>
<dbReference type="CDD" id="cd05797">
    <property type="entry name" value="Ribosomal_L10"/>
    <property type="match status" value="1"/>
</dbReference>